<keyword evidence="15" id="KW-1185">Reference proteome</keyword>
<dbReference type="EC" id="5.6.2.3" evidence="11"/>
<dbReference type="Proteomes" id="UP000469185">
    <property type="component" value="Unassembled WGS sequence"/>
</dbReference>
<keyword evidence="4 11" id="KW-0378">Hydrolase</keyword>
<gene>
    <name evidence="11 14" type="primary">recD</name>
    <name evidence="14" type="ORF">G1H11_17295</name>
</gene>
<comment type="catalytic activity">
    <reaction evidence="11">
        <text>ATP + H2O = ADP + phosphate + H(+)</text>
        <dbReference type="Rhea" id="RHEA:13065"/>
        <dbReference type="ChEBI" id="CHEBI:15377"/>
        <dbReference type="ChEBI" id="CHEBI:15378"/>
        <dbReference type="ChEBI" id="CHEBI:30616"/>
        <dbReference type="ChEBI" id="CHEBI:43474"/>
        <dbReference type="ChEBI" id="CHEBI:456216"/>
        <dbReference type="EC" id="5.6.2.3"/>
    </reaction>
</comment>
<evidence type="ECO:0000259" key="12">
    <source>
        <dbReference type="Pfam" id="PF13538"/>
    </source>
</evidence>
<comment type="similarity">
    <text evidence="11">Belongs to the RecD family.</text>
</comment>
<protein>
    <recommendedName>
        <fullName evidence="11">RecBCD enzyme subunit RecD</fullName>
        <ecNumber evidence="11">5.6.2.3</ecNumber>
    </recommendedName>
    <alternativeName>
        <fullName evidence="11">DNA 5'-3' helicase subunit RecD</fullName>
    </alternativeName>
    <alternativeName>
        <fullName evidence="11">Exonuclease V subunit RecD</fullName>
        <shortName evidence="11">ExoV subunit RecD</shortName>
    </alternativeName>
    <alternativeName>
        <fullName evidence="11">Helicase/nuclease RecBCD subunit RecD</fullName>
    </alternativeName>
</protein>
<dbReference type="InterPro" id="IPR027417">
    <property type="entry name" value="P-loop_NTPase"/>
</dbReference>
<dbReference type="PANTHER" id="PTHR43788">
    <property type="entry name" value="DNA2/NAM7 HELICASE FAMILY MEMBER"/>
    <property type="match status" value="1"/>
</dbReference>
<dbReference type="Gene3D" id="1.10.10.1020">
    <property type="entry name" value="RecBCD complex, subunit RecD, N-terminal domain"/>
    <property type="match status" value="1"/>
</dbReference>
<comment type="function">
    <text evidence="11">A helicase/nuclease that prepares dsDNA breaks (DSB) for recombinational DNA repair. Binds to DSBs and unwinds DNA via a highly rapid and processive ATP-dependent bidirectional helicase activity. Unwinds dsDNA until it encounters a Chi (crossover hotspot instigator) sequence from the 3' direction. Cuts ssDNA a few nucleotides 3' to the Chi site. The properties and activities of the enzyme are changed at Chi. The Chi-altered holoenzyme produces a long 3'-ssDNA overhang and facilitates RecA-binding to the ssDNA for homologous DNA recombination and repair. Holoenzyme degrades any linearized DNA that is unable to undergo homologous recombination. In the holoenzyme this subunit has ssDNA-dependent ATPase and 5'-3' helicase activity. When added to pre-assembled RecBC greatly stimulates nuclease activity and augments holoenzyme processivity. Negatively regulates the RecA-loading ability of RecBCD.</text>
</comment>
<evidence type="ECO:0000256" key="3">
    <source>
        <dbReference type="ARBA" id="ARBA00022763"/>
    </source>
</evidence>
<comment type="caution">
    <text evidence="14">The sequence shown here is derived from an EMBL/GenBank/DDBJ whole genome shotgun (WGS) entry which is preliminary data.</text>
</comment>
<evidence type="ECO:0000256" key="8">
    <source>
        <dbReference type="ARBA" id="ARBA00023125"/>
    </source>
</evidence>
<feature type="domain" description="UvrD-like helicase C-terminal" evidence="12">
    <location>
        <begin position="514"/>
        <end position="561"/>
    </location>
</feature>
<name>A0A6N9YPS4_9ACTN</name>
<keyword evidence="9 11" id="KW-0234">DNA repair</keyword>
<dbReference type="GO" id="GO:0000724">
    <property type="term" value="P:double-strand break repair via homologous recombination"/>
    <property type="evidence" value="ECO:0007669"/>
    <property type="project" value="UniProtKB-UniRule"/>
</dbReference>
<dbReference type="GO" id="GO:0017116">
    <property type="term" value="F:single-stranded DNA helicase activity"/>
    <property type="evidence" value="ECO:0007669"/>
    <property type="project" value="TreeGrafter"/>
</dbReference>
<evidence type="ECO:0000256" key="6">
    <source>
        <dbReference type="ARBA" id="ARBA00022839"/>
    </source>
</evidence>
<keyword evidence="6 11" id="KW-0269">Exonuclease</keyword>
<organism evidence="14 15">
    <name type="scientific">Phytoactinopolyspora alkaliphila</name>
    <dbReference type="NCBI Taxonomy" id="1783498"/>
    <lineage>
        <taxon>Bacteria</taxon>
        <taxon>Bacillati</taxon>
        <taxon>Actinomycetota</taxon>
        <taxon>Actinomycetes</taxon>
        <taxon>Jiangellales</taxon>
        <taxon>Jiangellaceae</taxon>
        <taxon>Phytoactinopolyspora</taxon>
    </lineage>
</organism>
<evidence type="ECO:0000313" key="14">
    <source>
        <dbReference type="EMBL" id="NED97061.1"/>
    </source>
</evidence>
<evidence type="ECO:0000256" key="11">
    <source>
        <dbReference type="HAMAP-Rule" id="MF_01487"/>
    </source>
</evidence>
<comment type="subunit">
    <text evidence="11">Heterotrimer of RecB, RecC and RecD. All subunits contribute to DNA-binding.</text>
</comment>
<evidence type="ECO:0000256" key="1">
    <source>
        <dbReference type="ARBA" id="ARBA00022722"/>
    </source>
</evidence>
<keyword evidence="2 11" id="KW-0547">Nucleotide-binding</keyword>
<dbReference type="AlphaFoldDB" id="A0A6N9YPS4"/>
<dbReference type="Pfam" id="PF21185">
    <property type="entry name" value="RecD_N"/>
    <property type="match status" value="1"/>
</dbReference>
<dbReference type="InterPro" id="IPR027785">
    <property type="entry name" value="UvrD-like_helicase_C"/>
</dbReference>
<dbReference type="GO" id="GO:0043139">
    <property type="term" value="F:5'-3' DNA helicase activity"/>
    <property type="evidence" value="ECO:0007669"/>
    <property type="project" value="UniProtKB-UniRule"/>
</dbReference>
<keyword evidence="10 11" id="KW-0413">Isomerase</keyword>
<feature type="binding site" evidence="11">
    <location>
        <begin position="182"/>
        <end position="189"/>
    </location>
    <ligand>
        <name>ATP</name>
        <dbReference type="ChEBI" id="CHEBI:30616"/>
    </ligand>
</feature>
<dbReference type="EMBL" id="JAAGOB010000009">
    <property type="protein sequence ID" value="NED97061.1"/>
    <property type="molecule type" value="Genomic_DNA"/>
</dbReference>
<dbReference type="SUPFAM" id="SSF52540">
    <property type="entry name" value="P-loop containing nucleoside triphosphate hydrolases"/>
    <property type="match status" value="2"/>
</dbReference>
<dbReference type="GO" id="GO:0009338">
    <property type="term" value="C:exodeoxyribonuclease V complex"/>
    <property type="evidence" value="ECO:0007669"/>
    <property type="project" value="InterPro"/>
</dbReference>
<evidence type="ECO:0000256" key="5">
    <source>
        <dbReference type="ARBA" id="ARBA00022806"/>
    </source>
</evidence>
<evidence type="ECO:0000259" key="13">
    <source>
        <dbReference type="Pfam" id="PF21185"/>
    </source>
</evidence>
<dbReference type="GO" id="GO:0003677">
    <property type="term" value="F:DNA binding"/>
    <property type="evidence" value="ECO:0007669"/>
    <property type="project" value="UniProtKB-UniRule"/>
</dbReference>
<evidence type="ECO:0000256" key="4">
    <source>
        <dbReference type="ARBA" id="ARBA00022801"/>
    </source>
</evidence>
<evidence type="ECO:0000256" key="9">
    <source>
        <dbReference type="ARBA" id="ARBA00023204"/>
    </source>
</evidence>
<evidence type="ECO:0000256" key="2">
    <source>
        <dbReference type="ARBA" id="ARBA00022741"/>
    </source>
</evidence>
<feature type="domain" description="RecBCD enzyme subunit RecD N-terminal" evidence="13">
    <location>
        <begin position="26"/>
        <end position="117"/>
    </location>
</feature>
<proteinExistence type="inferred from homology"/>
<keyword evidence="1 11" id="KW-0540">Nuclease</keyword>
<keyword evidence="7 11" id="KW-0067">ATP-binding</keyword>
<dbReference type="GO" id="GO:0005524">
    <property type="term" value="F:ATP binding"/>
    <property type="evidence" value="ECO:0007669"/>
    <property type="project" value="UniProtKB-UniRule"/>
</dbReference>
<dbReference type="Gene3D" id="3.40.50.300">
    <property type="entry name" value="P-loop containing nucleotide triphosphate hydrolases"/>
    <property type="match status" value="3"/>
</dbReference>
<keyword evidence="8 11" id="KW-0238">DNA-binding</keyword>
<evidence type="ECO:0000313" key="15">
    <source>
        <dbReference type="Proteomes" id="UP000469185"/>
    </source>
</evidence>
<dbReference type="HAMAP" id="MF_01487">
    <property type="entry name" value="RecD"/>
    <property type="match status" value="1"/>
</dbReference>
<sequence>MTLPIDSYDSSLALAATGSLRTFNDAGVLHSADVHVASRLTAMLGEGDESVALACALVVRAVRSGSVCLDLTEVRDEVGDHGASLDWPDLNGWLTALADSPLLAPPQPIRLEGTRLYLDRYWREEKQVEQDLRARASQAPPAIADEAALHVALHRLFPGTPFDEQRAAAHTAVRQWTTVLSGGPGTGKTTTVAGLLALLAEQAELAGDRRLRIALTAPTGKAAARLEEAVRGETSKWLSDQDTARLGGFNARTLHMLLGRRPDSSTRFRHNRDNRLPHDVVVVDETSMVSLTMMARLLEAVRPDTRLVLVGDPGQLASIEAGAVLADLVDGLVEGGHATAAELRTSHRFGSEIGDLASAVRRNQPGEVLTLLRRGGDRIQFVEDDDPRPILRRALLPGVLKIREAAEAGDVDSALVALNEHRLLCAHRDGPWGVAHWNRTVERWITDETEDPLWDTWYVGRPVLVTANDYGLGVYNGDVGVTVRRPDGTLRVHIDSARGRLDFSPSRLGDVQTLHAMTIHKAQGSQATEITVLMPGAESRLLSRELFYTAITRAEERVRVVGSAEAVRTALSRRALRATGLRHRLIDTPHQ</sequence>
<dbReference type="GO" id="GO:0008854">
    <property type="term" value="F:exodeoxyribonuclease V activity"/>
    <property type="evidence" value="ECO:0007669"/>
    <property type="project" value="InterPro"/>
</dbReference>
<evidence type="ECO:0000256" key="10">
    <source>
        <dbReference type="ARBA" id="ARBA00023235"/>
    </source>
</evidence>
<dbReference type="RefSeq" id="WP_163819839.1">
    <property type="nucleotide sequence ID" value="NZ_JAAGOB010000009.1"/>
</dbReference>
<dbReference type="InterPro" id="IPR006344">
    <property type="entry name" value="RecD"/>
</dbReference>
<dbReference type="CDD" id="cd18809">
    <property type="entry name" value="SF1_C_RecD"/>
    <property type="match status" value="1"/>
</dbReference>
<dbReference type="PANTHER" id="PTHR43788:SF6">
    <property type="entry name" value="DNA HELICASE B"/>
    <property type="match status" value="1"/>
</dbReference>
<dbReference type="Pfam" id="PF13538">
    <property type="entry name" value="UvrD_C_2"/>
    <property type="match status" value="1"/>
</dbReference>
<comment type="miscellaneous">
    <text evidence="11">In the RecBCD complex, RecB has a slow 3'-5' helicase, an exonuclease activity and loads RecA onto ssDNA, RecD has a fast 5'-3' helicase activity, while RecC stimulates the ATPase and processivity of the RecB helicase and contributes to recognition of the Chi site.</text>
</comment>
<dbReference type="InterPro" id="IPR050534">
    <property type="entry name" value="Coronavir_polyprotein_1ab"/>
</dbReference>
<accession>A0A6N9YPS4</accession>
<keyword evidence="3 11" id="KW-0227">DNA damage</keyword>
<dbReference type="InterPro" id="IPR041851">
    <property type="entry name" value="RecD_N_sf"/>
</dbReference>
<evidence type="ECO:0000256" key="7">
    <source>
        <dbReference type="ARBA" id="ARBA00022840"/>
    </source>
</evidence>
<dbReference type="Pfam" id="PF13245">
    <property type="entry name" value="AAA_19"/>
    <property type="match status" value="1"/>
</dbReference>
<reference evidence="14 15" key="1">
    <citation type="submission" date="2020-02" db="EMBL/GenBank/DDBJ databases">
        <authorList>
            <person name="Li X.-J."/>
            <person name="Feng X.-M."/>
        </authorList>
    </citation>
    <scope>NUCLEOTIDE SEQUENCE [LARGE SCALE GENOMIC DNA]</scope>
    <source>
        <strain evidence="14 15">CGMCC 4.7225</strain>
    </source>
</reference>
<dbReference type="NCBIfam" id="TIGR01447">
    <property type="entry name" value="recD"/>
    <property type="match status" value="1"/>
</dbReference>
<dbReference type="CDD" id="cd17933">
    <property type="entry name" value="DEXSc_RecD-like"/>
    <property type="match status" value="1"/>
</dbReference>
<keyword evidence="5 11" id="KW-0347">Helicase</keyword>
<dbReference type="InterPro" id="IPR049550">
    <property type="entry name" value="RecD_N"/>
</dbReference>